<evidence type="ECO:0000256" key="8">
    <source>
        <dbReference type="PROSITE-ProRule" id="PRU00284"/>
    </source>
</evidence>
<dbReference type="PROSITE" id="PS50111">
    <property type="entry name" value="CHEMOTAXIS_TRANSDUC_2"/>
    <property type="match status" value="1"/>
</dbReference>
<keyword evidence="3 10" id="KW-0812">Transmembrane</keyword>
<dbReference type="GO" id="GO:0004888">
    <property type="term" value="F:transmembrane signaling receptor activity"/>
    <property type="evidence" value="ECO:0007669"/>
    <property type="project" value="InterPro"/>
</dbReference>
<dbReference type="CDD" id="cd06225">
    <property type="entry name" value="HAMP"/>
    <property type="match status" value="1"/>
</dbReference>
<feature type="coiled-coil region" evidence="9">
    <location>
        <begin position="350"/>
        <end position="398"/>
    </location>
</feature>
<dbReference type="SMART" id="SM00283">
    <property type="entry name" value="MA"/>
    <property type="match status" value="1"/>
</dbReference>
<keyword evidence="6 8" id="KW-0807">Transducer</keyword>
<keyword evidence="5 10" id="KW-0472">Membrane</keyword>
<dbReference type="InterPro" id="IPR033480">
    <property type="entry name" value="sCache_2"/>
</dbReference>
<evidence type="ECO:0000256" key="1">
    <source>
        <dbReference type="ARBA" id="ARBA00004651"/>
    </source>
</evidence>
<dbReference type="SMART" id="SM01049">
    <property type="entry name" value="Cache_2"/>
    <property type="match status" value="1"/>
</dbReference>
<comment type="subcellular location">
    <subcellularLocation>
        <location evidence="1">Cell membrane</location>
        <topology evidence="1">Multi-pass membrane protein</topology>
    </subcellularLocation>
</comment>
<dbReference type="PANTHER" id="PTHR32089:SF112">
    <property type="entry name" value="LYSOZYME-LIKE PROTEIN-RELATED"/>
    <property type="match status" value="1"/>
</dbReference>
<accession>A0A934V040</accession>
<dbReference type="RefSeq" id="WP_027288229.1">
    <property type="nucleotide sequence ID" value="NZ_NRRE01000022.1"/>
</dbReference>
<dbReference type="EMBL" id="NRRE01000022">
    <property type="protein sequence ID" value="MBK1697196.1"/>
    <property type="molecule type" value="Genomic_DNA"/>
</dbReference>
<dbReference type="Gene3D" id="3.30.450.20">
    <property type="entry name" value="PAS domain"/>
    <property type="match status" value="1"/>
</dbReference>
<dbReference type="AlphaFoldDB" id="A0A934V040"/>
<dbReference type="Proteomes" id="UP000778970">
    <property type="component" value="Unassembled WGS sequence"/>
</dbReference>
<dbReference type="InterPro" id="IPR004090">
    <property type="entry name" value="Chemotax_Me-accpt_rcpt"/>
</dbReference>
<comment type="similarity">
    <text evidence="7">Belongs to the methyl-accepting chemotaxis (MCP) protein family.</text>
</comment>
<dbReference type="Pfam" id="PF00015">
    <property type="entry name" value="MCPsignal"/>
    <property type="match status" value="1"/>
</dbReference>
<dbReference type="Gene3D" id="1.10.287.950">
    <property type="entry name" value="Methyl-accepting chemotaxis protein"/>
    <property type="match status" value="1"/>
</dbReference>
<dbReference type="Pfam" id="PF17200">
    <property type="entry name" value="sCache_2"/>
    <property type="match status" value="1"/>
</dbReference>
<evidence type="ECO:0000256" key="9">
    <source>
        <dbReference type="SAM" id="Coils"/>
    </source>
</evidence>
<dbReference type="PANTHER" id="PTHR32089">
    <property type="entry name" value="METHYL-ACCEPTING CHEMOTAXIS PROTEIN MCPB"/>
    <property type="match status" value="1"/>
</dbReference>
<proteinExistence type="inferred from homology"/>
<dbReference type="SMART" id="SM00304">
    <property type="entry name" value="HAMP"/>
    <property type="match status" value="1"/>
</dbReference>
<protein>
    <submittedName>
        <fullName evidence="13">Methyl-accepting chemotaxis protein</fullName>
    </submittedName>
</protein>
<evidence type="ECO:0000256" key="6">
    <source>
        <dbReference type="ARBA" id="ARBA00023224"/>
    </source>
</evidence>
<evidence type="ECO:0000259" key="12">
    <source>
        <dbReference type="PROSITE" id="PS50885"/>
    </source>
</evidence>
<feature type="domain" description="Methyl-accepting transducer" evidence="11">
    <location>
        <begin position="300"/>
        <end position="543"/>
    </location>
</feature>
<evidence type="ECO:0000256" key="4">
    <source>
        <dbReference type="ARBA" id="ARBA00022989"/>
    </source>
</evidence>
<evidence type="ECO:0000256" key="5">
    <source>
        <dbReference type="ARBA" id="ARBA00023136"/>
    </source>
</evidence>
<gene>
    <name evidence="13" type="ORF">CKO21_08035</name>
</gene>
<keyword evidence="14" id="KW-1185">Reference proteome</keyword>
<dbReference type="SUPFAM" id="SSF58104">
    <property type="entry name" value="Methyl-accepting chemotaxis protein (MCP) signaling domain"/>
    <property type="match status" value="1"/>
</dbReference>
<keyword evidence="2" id="KW-1003">Cell membrane</keyword>
<evidence type="ECO:0000259" key="11">
    <source>
        <dbReference type="PROSITE" id="PS50111"/>
    </source>
</evidence>
<dbReference type="Gene3D" id="1.10.8.500">
    <property type="entry name" value="HAMP domain in histidine kinase"/>
    <property type="match status" value="1"/>
</dbReference>
<sequence>MSLKNITIRSKLWSLLAVAVLALLLATGTALYFAHENMIEDRIAKLRDLSETAHGVADSLEAQVEAGELTHEEAIGRFRETLNAMWFDRGRNYLFAWAFDGTNVVMPAKPSMVGQNKFGMTDSNGMKLIQELVRLSQQPGGGHLYYMWPRPGSEAPERKLSYAIAFEPWDLFVGTGVYLDDVDAAFNRLALRVGGVILVLALIAAGVVLAIQRDMIGALSGLSTKMRRIADDDLDVEITESARRDEVGGMAQALQVFQDNALEKRRLEAEQQQAAERNEAEKRAAMHQLADRFDQEIGGIVDMVGSAATELQATAKQLTGAADATETQTASAASAGDQASGSVQTVASAAEELSAAIQEVNGQVANAAEKLKATATSAQDAGQRMDELQQAVAKIDEVVSQIGDVAEQTNLLALNATIEAARAGDAGKGFAVVAGEVKTLANQTQRMTDSIASQLTAVKRASEAAVGGTRQIVQEVDEISSATSAIAASMEQQTATTAEISRSAQQAAQGTESVSGNLTSVREAAQQTSQATGNVSSAADQLAEQAETLRGAVNGFLTEVRSA</sequence>
<evidence type="ECO:0000313" key="13">
    <source>
        <dbReference type="EMBL" id="MBK1697196.1"/>
    </source>
</evidence>
<comment type="caution">
    <text evidence="13">The sequence shown here is derived from an EMBL/GenBank/DDBJ whole genome shotgun (WGS) entry which is preliminary data.</text>
</comment>
<name>A0A934V040_9PROT</name>
<evidence type="ECO:0000256" key="7">
    <source>
        <dbReference type="ARBA" id="ARBA00029447"/>
    </source>
</evidence>
<reference evidence="13" key="1">
    <citation type="submission" date="2017-08" db="EMBL/GenBank/DDBJ databases">
        <authorList>
            <person name="Imhoff J.F."/>
            <person name="Rahn T."/>
            <person name="Kuenzel S."/>
            <person name="Neulinger S.C."/>
        </authorList>
    </citation>
    <scope>NUCLEOTIDE SEQUENCE</scope>
    <source>
        <strain evidence="13">DSM 9154</strain>
    </source>
</reference>
<dbReference type="GO" id="GO:0006935">
    <property type="term" value="P:chemotaxis"/>
    <property type="evidence" value="ECO:0007669"/>
    <property type="project" value="InterPro"/>
</dbReference>
<dbReference type="InterPro" id="IPR003660">
    <property type="entry name" value="HAMP_dom"/>
</dbReference>
<feature type="transmembrane region" description="Helical" evidence="10">
    <location>
        <begin position="189"/>
        <end position="211"/>
    </location>
</feature>
<evidence type="ECO:0000256" key="3">
    <source>
        <dbReference type="ARBA" id="ARBA00022692"/>
    </source>
</evidence>
<dbReference type="PROSITE" id="PS50885">
    <property type="entry name" value="HAMP"/>
    <property type="match status" value="1"/>
</dbReference>
<evidence type="ECO:0000256" key="10">
    <source>
        <dbReference type="SAM" id="Phobius"/>
    </source>
</evidence>
<keyword evidence="4 10" id="KW-1133">Transmembrane helix</keyword>
<dbReference type="InterPro" id="IPR004089">
    <property type="entry name" value="MCPsignal_dom"/>
</dbReference>
<reference evidence="13" key="2">
    <citation type="journal article" date="2020" name="Microorganisms">
        <title>Osmotic Adaptation and Compatible Solute Biosynthesis of Phototrophic Bacteria as Revealed from Genome Analyses.</title>
        <authorList>
            <person name="Imhoff J.F."/>
            <person name="Rahn T."/>
            <person name="Kunzel S."/>
            <person name="Keller A."/>
            <person name="Neulinger S.C."/>
        </authorList>
    </citation>
    <scope>NUCLEOTIDE SEQUENCE</scope>
    <source>
        <strain evidence="13">DSM 9154</strain>
    </source>
</reference>
<evidence type="ECO:0000313" key="14">
    <source>
        <dbReference type="Proteomes" id="UP000778970"/>
    </source>
</evidence>
<feature type="domain" description="HAMP" evidence="12">
    <location>
        <begin position="213"/>
        <end position="266"/>
    </location>
</feature>
<dbReference type="PRINTS" id="PR00260">
    <property type="entry name" value="CHEMTRNSDUCR"/>
</dbReference>
<dbReference type="GO" id="GO:0005886">
    <property type="term" value="C:plasma membrane"/>
    <property type="evidence" value="ECO:0007669"/>
    <property type="project" value="UniProtKB-SubCell"/>
</dbReference>
<evidence type="ECO:0000256" key="2">
    <source>
        <dbReference type="ARBA" id="ARBA00022475"/>
    </source>
</evidence>
<dbReference type="Pfam" id="PF00672">
    <property type="entry name" value="HAMP"/>
    <property type="match status" value="1"/>
</dbReference>
<dbReference type="GO" id="GO:0007165">
    <property type="term" value="P:signal transduction"/>
    <property type="evidence" value="ECO:0007669"/>
    <property type="project" value="UniProtKB-KW"/>
</dbReference>
<keyword evidence="9" id="KW-0175">Coiled coil</keyword>
<organism evidence="13 14">
    <name type="scientific">Rhodovibrio salinarum</name>
    <dbReference type="NCBI Taxonomy" id="1087"/>
    <lineage>
        <taxon>Bacteria</taxon>
        <taxon>Pseudomonadati</taxon>
        <taxon>Pseudomonadota</taxon>
        <taxon>Alphaproteobacteria</taxon>
        <taxon>Rhodospirillales</taxon>
        <taxon>Rhodovibrionaceae</taxon>
        <taxon>Rhodovibrio</taxon>
    </lineage>
</organism>